<dbReference type="HAMAP" id="MF_02216">
    <property type="entry name" value="UbiK"/>
    <property type="match status" value="1"/>
</dbReference>
<dbReference type="AlphaFoldDB" id="A0A3B0ZHU0"/>
<keyword evidence="1" id="KW-0175">Coiled coil</keyword>
<dbReference type="PANTHER" id="PTHR38040:SF1">
    <property type="entry name" value="UBIQUINONE BIOSYNTHESIS ACCESSORY FACTOR UBIK"/>
    <property type="match status" value="1"/>
</dbReference>
<dbReference type="InterPro" id="IPR007475">
    <property type="entry name" value="UbiK"/>
</dbReference>
<dbReference type="PANTHER" id="PTHR38040">
    <property type="entry name" value="UBIQUINONE BIOSYNTHESIS ACCESSORY FACTOR UBIK"/>
    <property type="match status" value="1"/>
</dbReference>
<dbReference type="Pfam" id="PF04380">
    <property type="entry name" value="BMFP"/>
    <property type="match status" value="1"/>
</dbReference>
<reference evidence="2" key="1">
    <citation type="submission" date="2018-06" db="EMBL/GenBank/DDBJ databases">
        <authorList>
            <person name="Zhirakovskaya E."/>
        </authorList>
    </citation>
    <scope>NUCLEOTIDE SEQUENCE</scope>
</reference>
<evidence type="ECO:0008006" key="3">
    <source>
        <dbReference type="Google" id="ProtNLM"/>
    </source>
</evidence>
<protein>
    <recommendedName>
        <fullName evidence="3">Ubiquinone biosynthesis accessory factor UbiK</fullName>
    </recommendedName>
</protein>
<gene>
    <name evidence="2" type="ORF">MNBD_GAMMA16-576</name>
</gene>
<proteinExistence type="inferred from homology"/>
<organism evidence="2">
    <name type="scientific">hydrothermal vent metagenome</name>
    <dbReference type="NCBI Taxonomy" id="652676"/>
    <lineage>
        <taxon>unclassified sequences</taxon>
        <taxon>metagenomes</taxon>
        <taxon>ecological metagenomes</taxon>
    </lineage>
</organism>
<dbReference type="GO" id="GO:0005829">
    <property type="term" value="C:cytosol"/>
    <property type="evidence" value="ECO:0007669"/>
    <property type="project" value="TreeGrafter"/>
</dbReference>
<dbReference type="EMBL" id="UOFO01000109">
    <property type="protein sequence ID" value="VAW87002.1"/>
    <property type="molecule type" value="Genomic_DNA"/>
</dbReference>
<sequence length="87" mass="9928">MNPKTLDDLASRLAELVPDGVTNITKDIEKNMRALLQAKLSELNLVTREEFNVQQKVLTNTRQQVIALEEKINELEKSVSETSYNKK</sequence>
<name>A0A3B0ZHU0_9ZZZZ</name>
<accession>A0A3B0ZHU0</accession>
<feature type="coiled-coil region" evidence="1">
    <location>
        <begin position="58"/>
        <end position="85"/>
    </location>
</feature>
<evidence type="ECO:0000256" key="1">
    <source>
        <dbReference type="SAM" id="Coils"/>
    </source>
</evidence>
<evidence type="ECO:0000313" key="2">
    <source>
        <dbReference type="EMBL" id="VAW87002.1"/>
    </source>
</evidence>